<sequence>MKEANRRQVLRFFEGLTAGAFPVDLFAPELQCWTTASGNMDTNLYRSVPRMLKSVFPDGLTFRIDSIIADDDRVAAEVRSQGVYGGGQPYSNNYVFIFGFMEGRISSVAEHLNPLRVPETLAARMIEGLSG</sequence>
<dbReference type="InterPro" id="IPR032710">
    <property type="entry name" value="NTF2-like_dom_sf"/>
</dbReference>
<dbReference type="SUPFAM" id="SSF54427">
    <property type="entry name" value="NTF2-like"/>
    <property type="match status" value="1"/>
</dbReference>
<dbReference type="eggNOG" id="COG3631">
    <property type="taxonomic scope" value="Bacteria"/>
</dbReference>
<organism evidence="2 3">
    <name type="scientific">Sphingobium herbicidovorans (strain ATCC 700291 / DSM 11019 / CCUG 56400 / KCTC 2939 / LMG 18315 / NBRC 16415 / MH)</name>
    <name type="common">Sphingomonas herbicidovorans</name>
    <dbReference type="NCBI Taxonomy" id="1219045"/>
    <lineage>
        <taxon>Bacteria</taxon>
        <taxon>Pseudomonadati</taxon>
        <taxon>Pseudomonadota</taxon>
        <taxon>Alphaproteobacteria</taxon>
        <taxon>Sphingomonadales</taxon>
        <taxon>Sphingomonadaceae</taxon>
        <taxon>Sphingobium</taxon>
    </lineage>
</organism>
<accession>A0A086P631</accession>
<dbReference type="OrthoDB" id="7061942at2"/>
<protein>
    <submittedName>
        <fullName evidence="2">Ketosteroid isomerase-like protein</fullName>
    </submittedName>
</protein>
<dbReference type="STRING" id="76947.GCA_002080435_03336"/>
<dbReference type="Gene3D" id="3.10.450.50">
    <property type="match status" value="1"/>
</dbReference>
<name>A0A086P631_SPHHM</name>
<dbReference type="GO" id="GO:0016853">
    <property type="term" value="F:isomerase activity"/>
    <property type="evidence" value="ECO:0007669"/>
    <property type="project" value="UniProtKB-KW"/>
</dbReference>
<dbReference type="Proteomes" id="UP000024284">
    <property type="component" value="Unassembled WGS sequence"/>
</dbReference>
<gene>
    <name evidence="2" type="ORF">BV98_003249</name>
</gene>
<evidence type="ECO:0000313" key="3">
    <source>
        <dbReference type="Proteomes" id="UP000024284"/>
    </source>
</evidence>
<dbReference type="Pfam" id="PF12680">
    <property type="entry name" value="SnoaL_2"/>
    <property type="match status" value="1"/>
</dbReference>
<evidence type="ECO:0000259" key="1">
    <source>
        <dbReference type="Pfam" id="PF12680"/>
    </source>
</evidence>
<feature type="domain" description="SnoaL-like" evidence="1">
    <location>
        <begin position="11"/>
        <end position="107"/>
    </location>
</feature>
<reference evidence="2" key="1">
    <citation type="submission" date="2014-08" db="EMBL/GenBank/DDBJ databases">
        <title>Draft genome sequences of Sphingobium herbicidovorans.</title>
        <authorList>
            <person name="Gan H.M."/>
            <person name="Gan H.Y."/>
            <person name="Savka M.A."/>
        </authorList>
    </citation>
    <scope>NUCLEOTIDE SEQUENCE [LARGE SCALE GENOMIC DNA]</scope>
    <source>
        <strain evidence="2">NBRC 16415</strain>
    </source>
</reference>
<dbReference type="AlphaFoldDB" id="A0A086P631"/>
<evidence type="ECO:0000313" key="2">
    <source>
        <dbReference type="EMBL" id="KFG88849.1"/>
    </source>
</evidence>
<dbReference type="InterPro" id="IPR037401">
    <property type="entry name" value="SnoaL-like"/>
</dbReference>
<proteinExistence type="predicted"/>
<dbReference type="PATRIC" id="fig|1219045.3.peg.3300"/>
<dbReference type="EMBL" id="JFZA02000045">
    <property type="protein sequence ID" value="KFG88849.1"/>
    <property type="molecule type" value="Genomic_DNA"/>
</dbReference>
<dbReference type="RefSeq" id="WP_051908473.1">
    <property type="nucleotide sequence ID" value="NZ_BCZD01000011.1"/>
</dbReference>
<comment type="caution">
    <text evidence="2">The sequence shown here is derived from an EMBL/GenBank/DDBJ whole genome shotgun (WGS) entry which is preliminary data.</text>
</comment>
<keyword evidence="3" id="KW-1185">Reference proteome</keyword>